<feature type="signal peptide" evidence="1">
    <location>
        <begin position="1"/>
        <end position="23"/>
    </location>
</feature>
<dbReference type="InterPro" id="IPR029030">
    <property type="entry name" value="Caspase-like_dom_sf"/>
</dbReference>
<dbReference type="Gene3D" id="3.40.50.1460">
    <property type="match status" value="1"/>
</dbReference>
<dbReference type="Gene3D" id="2.130.10.10">
    <property type="entry name" value="YVTN repeat-like/Quinoprotein amine dehydrogenase"/>
    <property type="match status" value="1"/>
</dbReference>
<sequence>MKHQTVCSVWFALVLWTTSWVMAQPADTLTVVRKHVLRNGPSSLAMPLPNGFLLVGRSEKNAVVSRVDQTGAEQWSRVVSNLRAVSMVKNQLALVQQTTNGQMSLSVLNLNDEGKLIWRADVGPGTEAETAIRPDQSVAVVTRTPTGLMLYSLEPSGQSDRETPIALTDPEPGGQLGLLSLPDNGLVLTVGSTVIGLNNEGSKRWSFDFGRDKIQWNRMRLLRNGQVALVGQGTAIAFSPDNLDGRLIVLNPQTGHQIWSKVLTFSDMREAGIDLVEKPDQTLFVLMQEPTGASLLHLNARHELRVVSRIKSPAQQVVNYIALVQCSADRYGLVAATAHQTIWQEMGRPTPSPRPNAKRPALYGLSVGVSYPPIRFAEADARAIAETLQRQQGQSFTKVAVQLLNAPQQATTTQIGAAIERWSLTLKPNPDDWVLVFVSGLAIDLQHDLRLIGADYDQAAPRNTSLSLRQLLRDLNALPCRKLVLLDMGQPEQVGPPANDRTFSFLPRDFPNTYVLMASQPDQPAYEDPAWQHGAFTRALLDGLTGPADTNRDGQLRLSELGSYLSEAVPALVQTQKQKEQQPTWLIRQKDDAVLLEK</sequence>
<dbReference type="SUPFAM" id="SSF52129">
    <property type="entry name" value="Caspase-like"/>
    <property type="match status" value="1"/>
</dbReference>
<protein>
    <submittedName>
        <fullName evidence="3">PQQ-like domain-containing protein</fullName>
    </submittedName>
</protein>
<name>A0A286GLQ7_9BACT</name>
<feature type="domain" description="Pyrrolo-quinoline quinone repeat" evidence="2">
    <location>
        <begin position="111"/>
        <end position="266"/>
    </location>
</feature>
<keyword evidence="4" id="KW-1185">Reference proteome</keyword>
<organism evidence="3 4">
    <name type="scientific">Spirosoma fluviale</name>
    <dbReference type="NCBI Taxonomy" id="1597977"/>
    <lineage>
        <taxon>Bacteria</taxon>
        <taxon>Pseudomonadati</taxon>
        <taxon>Bacteroidota</taxon>
        <taxon>Cytophagia</taxon>
        <taxon>Cytophagales</taxon>
        <taxon>Cytophagaceae</taxon>
        <taxon>Spirosoma</taxon>
    </lineage>
</organism>
<reference evidence="4" key="1">
    <citation type="submission" date="2017-09" db="EMBL/GenBank/DDBJ databases">
        <authorList>
            <person name="Varghese N."/>
            <person name="Submissions S."/>
        </authorList>
    </citation>
    <scope>NUCLEOTIDE SEQUENCE [LARGE SCALE GENOMIC DNA]</scope>
    <source>
        <strain evidence="4">DSM 29961</strain>
    </source>
</reference>
<dbReference type="Pfam" id="PF13360">
    <property type="entry name" value="PQQ_2"/>
    <property type="match status" value="1"/>
</dbReference>
<evidence type="ECO:0000313" key="4">
    <source>
        <dbReference type="Proteomes" id="UP000219452"/>
    </source>
</evidence>
<evidence type="ECO:0000313" key="3">
    <source>
        <dbReference type="EMBL" id="SOD96448.1"/>
    </source>
</evidence>
<dbReference type="InterPro" id="IPR015943">
    <property type="entry name" value="WD40/YVTN_repeat-like_dom_sf"/>
</dbReference>
<dbReference type="SUPFAM" id="SSF50998">
    <property type="entry name" value="Quinoprotein alcohol dehydrogenase-like"/>
    <property type="match status" value="1"/>
</dbReference>
<evidence type="ECO:0000256" key="1">
    <source>
        <dbReference type="SAM" id="SignalP"/>
    </source>
</evidence>
<gene>
    <name evidence="3" type="ORF">SAMN06269250_5314</name>
</gene>
<dbReference type="AlphaFoldDB" id="A0A286GLQ7"/>
<feature type="chain" id="PRO_5012764176" evidence="1">
    <location>
        <begin position="24"/>
        <end position="598"/>
    </location>
</feature>
<dbReference type="InterPro" id="IPR002372">
    <property type="entry name" value="PQQ_rpt_dom"/>
</dbReference>
<proteinExistence type="predicted"/>
<dbReference type="EMBL" id="OCNH01000005">
    <property type="protein sequence ID" value="SOD96448.1"/>
    <property type="molecule type" value="Genomic_DNA"/>
</dbReference>
<dbReference type="OrthoDB" id="1492850at2"/>
<dbReference type="InterPro" id="IPR011047">
    <property type="entry name" value="Quinoprotein_ADH-like_sf"/>
</dbReference>
<dbReference type="RefSeq" id="WP_097129930.1">
    <property type="nucleotide sequence ID" value="NZ_OCNH01000005.1"/>
</dbReference>
<accession>A0A286GLQ7</accession>
<evidence type="ECO:0000259" key="2">
    <source>
        <dbReference type="Pfam" id="PF13360"/>
    </source>
</evidence>
<keyword evidence="1" id="KW-0732">Signal</keyword>
<dbReference type="Proteomes" id="UP000219452">
    <property type="component" value="Unassembled WGS sequence"/>
</dbReference>